<dbReference type="OrthoDB" id="1796762at2"/>
<keyword evidence="1" id="KW-0812">Transmembrane</keyword>
<dbReference type="EMBL" id="ACJM01000002">
    <property type="protein sequence ID" value="EEG78639.1"/>
    <property type="molecule type" value="Genomic_DNA"/>
</dbReference>
<feature type="transmembrane region" description="Helical" evidence="1">
    <location>
        <begin position="122"/>
        <end position="142"/>
    </location>
</feature>
<evidence type="ECO:0000313" key="3">
    <source>
        <dbReference type="Proteomes" id="UP000006443"/>
    </source>
</evidence>
<evidence type="ECO:0000313" key="2">
    <source>
        <dbReference type="EMBL" id="EEG78639.1"/>
    </source>
</evidence>
<name>C0GDB8_DETAL</name>
<dbReference type="AlphaFoldDB" id="C0GDB8"/>
<organism evidence="2 3">
    <name type="scientific">Dethiobacter alkaliphilus AHT 1</name>
    <dbReference type="NCBI Taxonomy" id="555088"/>
    <lineage>
        <taxon>Bacteria</taxon>
        <taxon>Bacillati</taxon>
        <taxon>Bacillota</taxon>
        <taxon>Dethiobacteria</taxon>
        <taxon>Dethiobacterales</taxon>
        <taxon>Dethiobacteraceae</taxon>
        <taxon>Dethiobacter</taxon>
    </lineage>
</organism>
<dbReference type="eggNOG" id="ENOG5032RT4">
    <property type="taxonomic scope" value="Bacteria"/>
</dbReference>
<reference evidence="2 3" key="1">
    <citation type="submission" date="2009-02" db="EMBL/GenBank/DDBJ databases">
        <title>Sequencing of the draft genome and assembly of Dethiobacter alkaliphilus AHT 1.</title>
        <authorList>
            <consortium name="US DOE Joint Genome Institute (JGI-PGF)"/>
            <person name="Lucas S."/>
            <person name="Copeland A."/>
            <person name="Lapidus A."/>
            <person name="Glavina del Rio T."/>
            <person name="Dalin E."/>
            <person name="Tice H."/>
            <person name="Bruce D."/>
            <person name="Goodwin L."/>
            <person name="Pitluck S."/>
            <person name="Larimer F."/>
            <person name="Land M.L."/>
            <person name="Hauser L."/>
            <person name="Muyzer G."/>
        </authorList>
    </citation>
    <scope>NUCLEOTIDE SEQUENCE [LARGE SCALE GENOMIC DNA]</scope>
    <source>
        <strain evidence="2 3">AHT 1</strain>
    </source>
</reference>
<keyword evidence="3" id="KW-1185">Reference proteome</keyword>
<evidence type="ECO:0000256" key="1">
    <source>
        <dbReference type="SAM" id="Phobius"/>
    </source>
</evidence>
<accession>C0GDB8</accession>
<feature type="transmembrane region" description="Helical" evidence="1">
    <location>
        <begin position="56"/>
        <end position="78"/>
    </location>
</feature>
<proteinExistence type="predicted"/>
<gene>
    <name evidence="2" type="ORF">DealDRAFT_0569</name>
</gene>
<protein>
    <submittedName>
        <fullName evidence="2">Uncharacterized protein</fullName>
    </submittedName>
</protein>
<keyword evidence="1" id="KW-0472">Membrane</keyword>
<dbReference type="RefSeq" id="WP_008514678.1">
    <property type="nucleotide sequence ID" value="NZ_ACJM01000002.1"/>
</dbReference>
<keyword evidence="1" id="KW-1133">Transmembrane helix</keyword>
<sequence>MKDRFTRGFIAGAVGGGFTNIFGYISFNVFNFTDLRFLDYAAVAMFGRKSENLLELLFALSGQIAFSALLGVIFAFLLPYISSVHVYFKGWFYSVTVWFAIYAVTVLFQVPAVSEVNLNTAFSNLIAASIYGIVLPYVMLWLEKNNV</sequence>
<dbReference type="Proteomes" id="UP000006443">
    <property type="component" value="Unassembled WGS sequence"/>
</dbReference>
<comment type="caution">
    <text evidence="2">The sequence shown here is derived from an EMBL/GenBank/DDBJ whole genome shotgun (WGS) entry which is preliminary data.</text>
</comment>
<dbReference type="STRING" id="555088.DealDRAFT_0569"/>
<feature type="transmembrane region" description="Helical" evidence="1">
    <location>
        <begin position="9"/>
        <end position="30"/>
    </location>
</feature>
<feature type="transmembrane region" description="Helical" evidence="1">
    <location>
        <begin position="90"/>
        <end position="110"/>
    </location>
</feature>